<comment type="similarity">
    <text evidence="2">Belongs to the GSP F family.</text>
</comment>
<evidence type="ECO:0000256" key="7">
    <source>
        <dbReference type="SAM" id="Phobius"/>
    </source>
</evidence>
<keyword evidence="5 7" id="KW-1133">Transmembrane helix</keyword>
<dbReference type="EMBL" id="DRDR01000033">
    <property type="protein sequence ID" value="HDL59959.1"/>
    <property type="molecule type" value="Genomic_DNA"/>
</dbReference>
<dbReference type="PRINTS" id="PR00812">
    <property type="entry name" value="BCTERIALGSPF"/>
</dbReference>
<feature type="transmembrane region" description="Helical" evidence="7">
    <location>
        <begin position="217"/>
        <end position="235"/>
    </location>
</feature>
<evidence type="ECO:0000256" key="4">
    <source>
        <dbReference type="ARBA" id="ARBA00022692"/>
    </source>
</evidence>
<evidence type="ECO:0000256" key="1">
    <source>
        <dbReference type="ARBA" id="ARBA00004651"/>
    </source>
</evidence>
<accession>A0A7V0LTY9</accession>
<feature type="transmembrane region" description="Helical" evidence="7">
    <location>
        <begin position="369"/>
        <end position="390"/>
    </location>
</feature>
<keyword evidence="4 7" id="KW-0812">Transmembrane</keyword>
<comment type="subcellular location">
    <subcellularLocation>
        <location evidence="1">Cell membrane</location>
        <topology evidence="1">Multi-pass membrane protein</topology>
    </subcellularLocation>
</comment>
<feature type="domain" description="Type II secretion system protein GspF" evidence="8">
    <location>
        <begin position="267"/>
        <end position="388"/>
    </location>
</feature>
<dbReference type="PANTHER" id="PTHR30012">
    <property type="entry name" value="GENERAL SECRETION PATHWAY PROTEIN"/>
    <property type="match status" value="1"/>
</dbReference>
<evidence type="ECO:0000256" key="5">
    <source>
        <dbReference type="ARBA" id="ARBA00022989"/>
    </source>
</evidence>
<dbReference type="InterPro" id="IPR042094">
    <property type="entry name" value="T2SS_GspF_sf"/>
</dbReference>
<dbReference type="Gene3D" id="1.20.81.30">
    <property type="entry name" value="Type II secretion system (T2SS), domain F"/>
    <property type="match status" value="2"/>
</dbReference>
<reference evidence="9" key="1">
    <citation type="journal article" date="2020" name="mSystems">
        <title>Genome- and Community-Level Interaction Insights into Carbon Utilization and Element Cycling Functions of Hydrothermarchaeota in Hydrothermal Sediment.</title>
        <authorList>
            <person name="Zhou Z."/>
            <person name="Liu Y."/>
            <person name="Xu W."/>
            <person name="Pan J."/>
            <person name="Luo Z.H."/>
            <person name="Li M."/>
        </authorList>
    </citation>
    <scope>NUCLEOTIDE SEQUENCE [LARGE SCALE GENOMIC DNA]</scope>
    <source>
        <strain evidence="9">HyVt-28</strain>
    </source>
</reference>
<evidence type="ECO:0000256" key="3">
    <source>
        <dbReference type="ARBA" id="ARBA00022475"/>
    </source>
</evidence>
<keyword evidence="3" id="KW-1003">Cell membrane</keyword>
<name>A0A7V0LTY9_UNCW3</name>
<evidence type="ECO:0000256" key="6">
    <source>
        <dbReference type="ARBA" id="ARBA00023136"/>
    </source>
</evidence>
<dbReference type="InterPro" id="IPR018076">
    <property type="entry name" value="T2SS_GspF_dom"/>
</dbReference>
<evidence type="ECO:0000256" key="2">
    <source>
        <dbReference type="ARBA" id="ARBA00005745"/>
    </source>
</evidence>
<feature type="transmembrane region" description="Helical" evidence="7">
    <location>
        <begin position="164"/>
        <end position="185"/>
    </location>
</feature>
<organism evidence="9">
    <name type="scientific">candidate division WOR-3 bacterium</name>
    <dbReference type="NCBI Taxonomy" id="2052148"/>
    <lineage>
        <taxon>Bacteria</taxon>
        <taxon>Bacteria division WOR-3</taxon>
    </lineage>
</organism>
<feature type="domain" description="Type II secretion system protein GspF" evidence="8">
    <location>
        <begin position="64"/>
        <end position="187"/>
    </location>
</feature>
<gene>
    <name evidence="9" type="ORF">ENH14_00725</name>
</gene>
<comment type="caution">
    <text evidence="9">The sequence shown here is derived from an EMBL/GenBank/DDBJ whole genome shotgun (WGS) entry which is preliminary data.</text>
</comment>
<dbReference type="Pfam" id="PF00482">
    <property type="entry name" value="T2SSF"/>
    <property type="match status" value="2"/>
</dbReference>
<keyword evidence="6 7" id="KW-0472">Membrane</keyword>
<dbReference type="InterPro" id="IPR003004">
    <property type="entry name" value="GspF/PilC"/>
</dbReference>
<evidence type="ECO:0000259" key="8">
    <source>
        <dbReference type="Pfam" id="PF00482"/>
    </source>
</evidence>
<dbReference type="Proteomes" id="UP000886381">
    <property type="component" value="Unassembled WGS sequence"/>
</dbReference>
<feature type="transmembrane region" description="Helical" evidence="7">
    <location>
        <begin position="192"/>
        <end position="211"/>
    </location>
</feature>
<dbReference type="GO" id="GO:0005886">
    <property type="term" value="C:plasma membrane"/>
    <property type="evidence" value="ECO:0007669"/>
    <property type="project" value="UniProtKB-SubCell"/>
</dbReference>
<protein>
    <submittedName>
        <fullName evidence="9">Type II secretion system F family protein</fullName>
    </submittedName>
</protein>
<sequence>MDFIYVALAKNGELKKGVLRAENKSEAQAILQSLGLKPVKIKKRIKIPLLGQRERVKRKDLILFTMQLHSVITSGIPLTTGLDSIKEEMGNKYFKKVIDEIKLSLLEGKTLYEAFSFHKKVFPLVYLGALKVGEESGTLPRTLERLIQFLTKQEEFISQVTHALIYPAFAITTIVFAAIFYIVYVLPKVLELVMSLNVELPFITILLINFVKFLKTYGIVFLCIVVAVLFILFFMRKSSRYRIIFDKIVLRTPLVSRILGRSLYAQFSTFLAIMLEAGVDLSTSLALLVETVSNTVFKKKIHQIKELVEGGTSLGGAFRLLYFPPLFVSMVEVGEETGRLPAQLHNLGNYYERELENMVRRLQATLEPVLIITIGIFAAFIFVSILLPIYQTISTLR</sequence>
<evidence type="ECO:0000313" key="9">
    <source>
        <dbReference type="EMBL" id="HDL59959.1"/>
    </source>
</evidence>
<proteinExistence type="inferred from homology"/>
<dbReference type="PANTHER" id="PTHR30012:SF0">
    <property type="entry name" value="TYPE II SECRETION SYSTEM PROTEIN F-RELATED"/>
    <property type="match status" value="1"/>
</dbReference>
<dbReference type="AlphaFoldDB" id="A0A7V0LTY9"/>